<dbReference type="AlphaFoldDB" id="A0A173ZYM3"/>
<organism evidence="1 2">
    <name type="scientific">Bacteroides xylanisolvens</name>
    <dbReference type="NCBI Taxonomy" id="371601"/>
    <lineage>
        <taxon>Bacteria</taxon>
        <taxon>Pseudomonadati</taxon>
        <taxon>Bacteroidota</taxon>
        <taxon>Bacteroidia</taxon>
        <taxon>Bacteroidales</taxon>
        <taxon>Bacteroidaceae</taxon>
        <taxon>Bacteroides</taxon>
    </lineage>
</organism>
<accession>A0A173ZYM3</accession>
<name>A0A173ZYM3_9BACE</name>
<reference evidence="2" key="1">
    <citation type="submission" date="2016-10" db="EMBL/GenBank/DDBJ databases">
        <authorList>
            <person name="Varghese N."/>
            <person name="Submissions S."/>
        </authorList>
    </citation>
    <scope>NUCLEOTIDE SEQUENCE [LARGE SCALE GENOMIC DNA]</scope>
    <source>
        <strain evidence="2">NLAE-zl-C202</strain>
    </source>
</reference>
<dbReference type="Proteomes" id="UP000183766">
    <property type="component" value="Unassembled WGS sequence"/>
</dbReference>
<proteinExistence type="predicted"/>
<sequence>MFNTKRSNVIILLLFNFYQLKKVTPPNVYFDYLSPIELYEKKEGYYF</sequence>
<dbReference type="EMBL" id="FOUM01000032">
    <property type="protein sequence ID" value="SFN35955.1"/>
    <property type="molecule type" value="Genomic_DNA"/>
</dbReference>
<gene>
    <name evidence="1" type="ORF">SAMN05216250_1329</name>
</gene>
<protein>
    <submittedName>
        <fullName evidence="1">Uncharacterized protein</fullName>
    </submittedName>
</protein>
<evidence type="ECO:0000313" key="2">
    <source>
        <dbReference type="Proteomes" id="UP000183766"/>
    </source>
</evidence>
<evidence type="ECO:0000313" key="1">
    <source>
        <dbReference type="EMBL" id="SFN35955.1"/>
    </source>
</evidence>